<evidence type="ECO:0000256" key="6">
    <source>
        <dbReference type="ARBA" id="ARBA00022679"/>
    </source>
</evidence>
<dbReference type="Gene3D" id="3.30.450.40">
    <property type="match status" value="1"/>
</dbReference>
<evidence type="ECO:0000256" key="11">
    <source>
        <dbReference type="ARBA" id="ARBA00022989"/>
    </source>
</evidence>
<evidence type="ECO:0000256" key="5">
    <source>
        <dbReference type="ARBA" id="ARBA00022553"/>
    </source>
</evidence>
<evidence type="ECO:0000256" key="4">
    <source>
        <dbReference type="ARBA" id="ARBA00022475"/>
    </source>
</evidence>
<evidence type="ECO:0000256" key="1">
    <source>
        <dbReference type="ARBA" id="ARBA00000085"/>
    </source>
</evidence>
<evidence type="ECO:0000256" key="12">
    <source>
        <dbReference type="ARBA" id="ARBA00023012"/>
    </source>
</evidence>
<dbReference type="EC" id="2.7.13.3" evidence="3"/>
<evidence type="ECO:0000256" key="9">
    <source>
        <dbReference type="ARBA" id="ARBA00022777"/>
    </source>
</evidence>
<keyword evidence="11 14" id="KW-1133">Transmembrane helix</keyword>
<sequence length="563" mass="62388">MHEFNLVLLLLQQMCVYLVIAYLLSKTPLFVPLTQVTVRLPHKLLCYVMFSMFCIMGTYFGLHIQDSIANTRAIAAVLGGLLGGPLVGVLVGLTGGLHRYSLGGMTALSCMISTVVEGLLGGLAHRVLIRRGRIDQLVNPFTAAGVTVTAEILQMLIILAIARPFDEALRLVKSIALPMIVTNSVGAAMFIRILLDRRAMFEKYTTAFSARALKIAASTEGFLRQGFNQENSMKVAQVIYQELDIGAVAITDREKLLAFIGIGDDHHLPGTPIASAHSRRAIDNNEVVYADGNEVPYQCSLQRHCKLGSTLVIPLRGENNQVIGTIKLYEAKNRLFSSINRTLGEGIASLLSAQILAGQYERYKLLLSQSEIKLLHAQVNPHFLFNALNTLLAVIRRDSDQAGQLVQNLSTFFRKNLKRSEEMVTLADEIEHVTAYLEIEKARFQDRLQVRFELPPALLGLHLPAFSLQPIVENAIKHGTSHLLGQGVVTLKARRQNDHLLLSIEDNAGLYRLRPGNTGLGMNLVDKRIRVRYGDDYGISVEFEPERFTRINLSLPLEEQASC</sequence>
<protein>
    <recommendedName>
        <fullName evidence="3">histidine kinase</fullName>
        <ecNumber evidence="3">2.7.13.3</ecNumber>
    </recommendedName>
</protein>
<evidence type="ECO:0000313" key="17">
    <source>
        <dbReference type="Proteomes" id="UP000305202"/>
    </source>
</evidence>
<dbReference type="RefSeq" id="WP_136992438.1">
    <property type="nucleotide sequence ID" value="NZ_SZPQ01000045.1"/>
</dbReference>
<dbReference type="SUPFAM" id="SSF55874">
    <property type="entry name" value="ATPase domain of HSP90 chaperone/DNA topoisomerase II/histidine kinase"/>
    <property type="match status" value="1"/>
</dbReference>
<dbReference type="PANTHER" id="PTHR34220">
    <property type="entry name" value="SENSOR HISTIDINE KINASE YPDA"/>
    <property type="match status" value="1"/>
</dbReference>
<gene>
    <name evidence="16" type="ORF">FCN80_21740</name>
</gene>
<feature type="transmembrane region" description="Helical" evidence="14">
    <location>
        <begin position="74"/>
        <end position="93"/>
    </location>
</feature>
<keyword evidence="4" id="KW-1003">Cell membrane</keyword>
<dbReference type="InterPro" id="IPR036890">
    <property type="entry name" value="HATPase_C_sf"/>
</dbReference>
<dbReference type="InterPro" id="IPR050640">
    <property type="entry name" value="Bact_2-comp_sensor_kinase"/>
</dbReference>
<dbReference type="EMBL" id="SZPQ01000045">
    <property type="protein sequence ID" value="TKI03400.1"/>
    <property type="molecule type" value="Genomic_DNA"/>
</dbReference>
<feature type="domain" description="GAF" evidence="15">
    <location>
        <begin position="218"/>
        <end position="365"/>
    </location>
</feature>
<name>A0ABY2SEY0_9HYPH</name>
<dbReference type="GO" id="GO:0016301">
    <property type="term" value="F:kinase activity"/>
    <property type="evidence" value="ECO:0007669"/>
    <property type="project" value="UniProtKB-KW"/>
</dbReference>
<evidence type="ECO:0000256" key="2">
    <source>
        <dbReference type="ARBA" id="ARBA00004651"/>
    </source>
</evidence>
<keyword evidence="17" id="KW-1185">Reference proteome</keyword>
<evidence type="ECO:0000256" key="3">
    <source>
        <dbReference type="ARBA" id="ARBA00012438"/>
    </source>
</evidence>
<evidence type="ECO:0000256" key="10">
    <source>
        <dbReference type="ARBA" id="ARBA00022840"/>
    </source>
</evidence>
<keyword evidence="9 16" id="KW-0418">Kinase</keyword>
<comment type="subcellular location">
    <subcellularLocation>
        <location evidence="2">Cell membrane</location>
        <topology evidence="2">Multi-pass membrane protein</topology>
    </subcellularLocation>
</comment>
<evidence type="ECO:0000256" key="8">
    <source>
        <dbReference type="ARBA" id="ARBA00022741"/>
    </source>
</evidence>
<proteinExistence type="predicted"/>
<dbReference type="Proteomes" id="UP000305202">
    <property type="component" value="Unassembled WGS sequence"/>
</dbReference>
<dbReference type="InterPro" id="IPR010559">
    <property type="entry name" value="Sig_transdc_His_kin_internal"/>
</dbReference>
<evidence type="ECO:0000256" key="14">
    <source>
        <dbReference type="SAM" id="Phobius"/>
    </source>
</evidence>
<dbReference type="InterPro" id="IPR011620">
    <property type="entry name" value="Sig_transdc_His_kinase_LytS_TM"/>
</dbReference>
<dbReference type="InterPro" id="IPR029016">
    <property type="entry name" value="GAF-like_dom_sf"/>
</dbReference>
<evidence type="ECO:0000313" key="16">
    <source>
        <dbReference type="EMBL" id="TKI03400.1"/>
    </source>
</evidence>
<evidence type="ECO:0000256" key="13">
    <source>
        <dbReference type="ARBA" id="ARBA00023136"/>
    </source>
</evidence>
<evidence type="ECO:0000259" key="15">
    <source>
        <dbReference type="SMART" id="SM00065"/>
    </source>
</evidence>
<keyword evidence="6" id="KW-0808">Transferase</keyword>
<keyword evidence="8" id="KW-0547">Nucleotide-binding</keyword>
<dbReference type="InterPro" id="IPR003018">
    <property type="entry name" value="GAF"/>
</dbReference>
<dbReference type="SMART" id="SM00065">
    <property type="entry name" value="GAF"/>
    <property type="match status" value="1"/>
</dbReference>
<organism evidence="16 17">
    <name type="scientific">Martelella alba</name>
    <dbReference type="NCBI Taxonomy" id="2590451"/>
    <lineage>
        <taxon>Bacteria</taxon>
        <taxon>Pseudomonadati</taxon>
        <taxon>Pseudomonadota</taxon>
        <taxon>Alphaproteobacteria</taxon>
        <taxon>Hyphomicrobiales</taxon>
        <taxon>Aurantimonadaceae</taxon>
        <taxon>Martelella</taxon>
    </lineage>
</organism>
<evidence type="ECO:0000256" key="7">
    <source>
        <dbReference type="ARBA" id="ARBA00022692"/>
    </source>
</evidence>
<dbReference type="Pfam" id="PF06580">
    <property type="entry name" value="His_kinase"/>
    <property type="match status" value="1"/>
</dbReference>
<feature type="transmembrane region" description="Helical" evidence="14">
    <location>
        <begin position="174"/>
        <end position="195"/>
    </location>
</feature>
<reference evidence="16 17" key="1">
    <citation type="submission" date="2019-04" db="EMBL/GenBank/DDBJ databases">
        <authorList>
            <person name="Li M."/>
            <person name="Gao C."/>
        </authorList>
    </citation>
    <scope>NUCLEOTIDE SEQUENCE [LARGE SCALE GENOMIC DNA]</scope>
    <source>
        <strain evidence="16 17">BGMRC 2031</strain>
    </source>
</reference>
<dbReference type="PANTHER" id="PTHR34220:SF10">
    <property type="entry name" value="SENSOR HISTIDINE KINASE BTSS"/>
    <property type="match status" value="1"/>
</dbReference>
<feature type="transmembrane region" description="Helical" evidence="14">
    <location>
        <begin position="44"/>
        <end position="62"/>
    </location>
</feature>
<comment type="caution">
    <text evidence="16">The sequence shown here is derived from an EMBL/GenBank/DDBJ whole genome shotgun (WGS) entry which is preliminary data.</text>
</comment>
<keyword evidence="7 14" id="KW-0812">Transmembrane</keyword>
<feature type="transmembrane region" description="Helical" evidence="14">
    <location>
        <begin position="105"/>
        <end position="129"/>
    </location>
</feature>
<feature type="transmembrane region" description="Helical" evidence="14">
    <location>
        <begin position="7"/>
        <end position="24"/>
    </location>
</feature>
<comment type="catalytic activity">
    <reaction evidence="1">
        <text>ATP + protein L-histidine = ADP + protein N-phospho-L-histidine.</text>
        <dbReference type="EC" id="2.7.13.3"/>
    </reaction>
</comment>
<dbReference type="SUPFAM" id="SSF55781">
    <property type="entry name" value="GAF domain-like"/>
    <property type="match status" value="1"/>
</dbReference>
<keyword evidence="13 14" id="KW-0472">Membrane</keyword>
<dbReference type="Pfam" id="PF07694">
    <property type="entry name" value="5TM-5TMR_LYT"/>
    <property type="match status" value="1"/>
</dbReference>
<feature type="transmembrane region" description="Helical" evidence="14">
    <location>
        <begin position="141"/>
        <end position="162"/>
    </location>
</feature>
<keyword evidence="10" id="KW-0067">ATP-binding</keyword>
<keyword evidence="5" id="KW-0597">Phosphoprotein</keyword>
<dbReference type="Gene3D" id="3.30.565.10">
    <property type="entry name" value="Histidine kinase-like ATPase, C-terminal domain"/>
    <property type="match status" value="1"/>
</dbReference>
<accession>A0ABY2SEY0</accession>
<keyword evidence="12" id="KW-0902">Two-component regulatory system</keyword>